<comment type="caution">
    <text evidence="5">The sequence shown here is derived from an EMBL/GenBank/DDBJ whole genome shotgun (WGS) entry which is preliminary data.</text>
</comment>
<dbReference type="InterPro" id="IPR001878">
    <property type="entry name" value="Znf_CCHC"/>
</dbReference>
<dbReference type="PANTHER" id="PTHR38940:SF4">
    <property type="entry name" value="OS01G0775100 PROTEIN"/>
    <property type="match status" value="1"/>
</dbReference>
<dbReference type="SUPFAM" id="SSF159042">
    <property type="entry name" value="Plus3-like"/>
    <property type="match status" value="1"/>
</dbReference>
<keyword evidence="1" id="KW-0863">Zinc-finger</keyword>
<dbReference type="Pfam" id="PF03126">
    <property type="entry name" value="Plus-3"/>
    <property type="match status" value="1"/>
</dbReference>
<reference evidence="6" key="1">
    <citation type="submission" date="2016-04" db="EMBL/GenBank/DDBJ databases">
        <title>Cephalotus genome sequencing.</title>
        <authorList>
            <person name="Fukushima K."/>
            <person name="Hasebe M."/>
            <person name="Fang X."/>
        </authorList>
    </citation>
    <scope>NUCLEOTIDE SEQUENCE [LARGE SCALE GENOMIC DNA]</scope>
    <source>
        <strain evidence="6">cv. St1</strain>
    </source>
</reference>
<keyword evidence="6" id="KW-1185">Reference proteome</keyword>
<dbReference type="GO" id="GO:0003677">
    <property type="term" value="F:DNA binding"/>
    <property type="evidence" value="ECO:0007669"/>
    <property type="project" value="InterPro"/>
</dbReference>
<evidence type="ECO:0000259" key="4">
    <source>
        <dbReference type="PROSITE" id="PS51360"/>
    </source>
</evidence>
<evidence type="ECO:0000256" key="1">
    <source>
        <dbReference type="PROSITE-ProRule" id="PRU00047"/>
    </source>
</evidence>
<evidence type="ECO:0000259" key="3">
    <source>
        <dbReference type="PROSITE" id="PS50158"/>
    </source>
</evidence>
<feature type="region of interest" description="Disordered" evidence="2">
    <location>
        <begin position="568"/>
        <end position="602"/>
    </location>
</feature>
<dbReference type="GO" id="GO:0008270">
    <property type="term" value="F:zinc ion binding"/>
    <property type="evidence" value="ECO:0007669"/>
    <property type="project" value="UniProtKB-KW"/>
</dbReference>
<accession>A0A1Q3BNL4</accession>
<proteinExistence type="predicted"/>
<feature type="compositionally biased region" description="Basic and acidic residues" evidence="2">
    <location>
        <begin position="193"/>
        <end position="216"/>
    </location>
</feature>
<evidence type="ECO:0000256" key="2">
    <source>
        <dbReference type="SAM" id="MobiDB-lite"/>
    </source>
</evidence>
<dbReference type="InterPro" id="IPR036875">
    <property type="entry name" value="Znf_CCHC_sf"/>
</dbReference>
<dbReference type="PROSITE" id="PS51360">
    <property type="entry name" value="PLUS3"/>
    <property type="match status" value="1"/>
</dbReference>
<dbReference type="InParanoid" id="A0A1Q3BNL4"/>
<evidence type="ECO:0000313" key="5">
    <source>
        <dbReference type="EMBL" id="GAV69610.1"/>
    </source>
</evidence>
<protein>
    <submittedName>
        <fullName evidence="5">Plus-3 domain-containing protein</fullName>
    </submittedName>
</protein>
<feature type="domain" description="Plus3" evidence="4">
    <location>
        <begin position="927"/>
        <end position="1056"/>
    </location>
</feature>
<dbReference type="SMART" id="SM00719">
    <property type="entry name" value="Plus3"/>
    <property type="match status" value="1"/>
</dbReference>
<gene>
    <name evidence="5" type="ORF">CFOL_v3_13111</name>
</gene>
<dbReference type="FunCoup" id="A0A1Q3BNL4">
    <property type="interactions" value="109"/>
</dbReference>
<evidence type="ECO:0000313" key="6">
    <source>
        <dbReference type="Proteomes" id="UP000187406"/>
    </source>
</evidence>
<dbReference type="STRING" id="3775.A0A1Q3BNL4"/>
<dbReference type="PANTHER" id="PTHR38940">
    <property type="entry name" value="PLUS3 DOMAIN-CONTAINING PROTEIN"/>
    <property type="match status" value="1"/>
</dbReference>
<keyword evidence="1" id="KW-0479">Metal-binding</keyword>
<sequence length="1056" mass="116470">MNVDDQNVEPITDLGLALGQSNRGIERRLNKDSVAGAGAGANAGSRADMTFVATDPLSELVWSPQNGLSLKRADSSFANRKPSLVWSAGPSNERVWSLQDEPLVEENVVKSQATFHVNSEPMLLCGSSHEQRKGTSDDGEEMSIDVGATVLYGNKKEDVRDNSKGYDMCGGSTNSQPTKPSEANENNLSSILEEPKFHVPPDEPPSRDNTDRDKDLGSGNQTSSMEIGLASQVHPTNQYKTCNTSVENVVFPSAVCGDSASIIEKDNKSKMKETCSPNNPPLEKLESMDENDLHSETACGAPIKIAAPESDLDIKKTFWQDEEIIPSVSGKHSLTDSRIQRYRGKGKAKALSDGNINKKMSEEGEDSHESVESCNSGALFSTGVKRRSVVQQLVLASKRVKNHIEDRPGSKSFSKQDSSFMNWISNMMTGFMKPNQNVAPALVLNLAHPGEYESPDQKIIACNTNRIPSGENMGFQSFFQSLHCPKTKVQETRMLDDNYQAELHLATPIACHREDKKSCKKNCLSNDKLSDYVQGNGESLETQLKILPADNSKSYSAGNSTSCYLATAKKKDGTSPNSSLGKPHTGRPENIDSDSQSDEKRNIDINYGSGLLRSLWITRYSSKTSSPSSKSDQCNSKNNAAFSTNCIRHLPCSQDHADVYDNLNIMEVKHHLTKEPLSIVNEELDGEASVGFNKIEGTTKQKSTSKLNPIVPSLRLKNSEAMAFVFARRLDALKHIMPSEATDNAACVPITCFYCGRKGHHLRDCSQITDTELIDLLKHINSYNWDDDLHCFCIRCFQLNHWAIACPNASSEGRDQSVCGAALVDGCNPSEMQLKVRNNESPKLLDGIESHFQGGASTVCDGNDPKIKISLNLNWKLNEMTTSDKMRSNASSVRKSVAPCPQEDKLSEIQVTPLRNNVNRKRSDVPMGTFDAIRGLRLSRETILRWMNSHMSLSHLDGFYLRLRLGKWEEELGGTGYYVACITGSQRESSAQKSENSLSVGVGGIRCLVESQYISNNDFLEDELMAWWIATVKSDGKIPSEQNFRVKLQERKMLGI</sequence>
<keyword evidence="1" id="KW-0862">Zinc</keyword>
<feature type="domain" description="CCHC-type" evidence="3">
    <location>
        <begin position="752"/>
        <end position="767"/>
    </location>
</feature>
<organism evidence="5 6">
    <name type="scientific">Cephalotus follicularis</name>
    <name type="common">Albany pitcher plant</name>
    <dbReference type="NCBI Taxonomy" id="3775"/>
    <lineage>
        <taxon>Eukaryota</taxon>
        <taxon>Viridiplantae</taxon>
        <taxon>Streptophyta</taxon>
        <taxon>Embryophyta</taxon>
        <taxon>Tracheophyta</taxon>
        <taxon>Spermatophyta</taxon>
        <taxon>Magnoliopsida</taxon>
        <taxon>eudicotyledons</taxon>
        <taxon>Gunneridae</taxon>
        <taxon>Pentapetalae</taxon>
        <taxon>rosids</taxon>
        <taxon>fabids</taxon>
        <taxon>Oxalidales</taxon>
        <taxon>Cephalotaceae</taxon>
        <taxon>Cephalotus</taxon>
    </lineage>
</organism>
<feature type="compositionally biased region" description="Polar residues" evidence="2">
    <location>
        <begin position="171"/>
        <end position="190"/>
    </location>
</feature>
<dbReference type="OrthoDB" id="166375at2759"/>
<dbReference type="SUPFAM" id="SSF57756">
    <property type="entry name" value="Retrovirus zinc finger-like domains"/>
    <property type="match status" value="1"/>
</dbReference>
<feature type="compositionally biased region" description="Basic and acidic residues" evidence="2">
    <location>
        <begin position="155"/>
        <end position="164"/>
    </location>
</feature>
<dbReference type="AlphaFoldDB" id="A0A1Q3BNL4"/>
<dbReference type="Proteomes" id="UP000187406">
    <property type="component" value="Unassembled WGS sequence"/>
</dbReference>
<dbReference type="SMART" id="SM00343">
    <property type="entry name" value="ZnF_C2HC"/>
    <property type="match status" value="2"/>
</dbReference>
<dbReference type="EMBL" id="BDDD01000734">
    <property type="protein sequence ID" value="GAV69610.1"/>
    <property type="molecule type" value="Genomic_DNA"/>
</dbReference>
<dbReference type="InterPro" id="IPR036128">
    <property type="entry name" value="Plus3-like_sf"/>
</dbReference>
<name>A0A1Q3BNL4_CEPFO</name>
<feature type="region of interest" description="Disordered" evidence="2">
    <location>
        <begin position="123"/>
        <end position="142"/>
    </location>
</feature>
<dbReference type="InterPro" id="IPR004343">
    <property type="entry name" value="Plus-3_dom"/>
</dbReference>
<feature type="region of interest" description="Disordered" evidence="2">
    <location>
        <begin position="155"/>
        <end position="223"/>
    </location>
</feature>
<dbReference type="Gene3D" id="3.90.70.200">
    <property type="entry name" value="Plus-3 domain"/>
    <property type="match status" value="1"/>
</dbReference>
<dbReference type="Gene3D" id="4.10.60.10">
    <property type="entry name" value="Zinc finger, CCHC-type"/>
    <property type="match status" value="1"/>
</dbReference>
<dbReference type="PROSITE" id="PS50158">
    <property type="entry name" value="ZF_CCHC"/>
    <property type="match status" value="1"/>
</dbReference>